<evidence type="ECO:0000313" key="10">
    <source>
        <dbReference type="Proteomes" id="UP000698242"/>
    </source>
</evidence>
<accession>A0A921NT14</accession>
<dbReference type="Proteomes" id="UP000698242">
    <property type="component" value="Unassembled WGS sequence"/>
</dbReference>
<dbReference type="Gene3D" id="3.40.640.10">
    <property type="entry name" value="Type I PLP-dependent aspartate aminotransferase-like (Major domain)"/>
    <property type="match status" value="1"/>
</dbReference>
<dbReference type="GO" id="GO:0030170">
    <property type="term" value="F:pyridoxal phosphate binding"/>
    <property type="evidence" value="ECO:0007669"/>
    <property type="project" value="InterPro"/>
</dbReference>
<dbReference type="OrthoDB" id="9763453at2"/>
<evidence type="ECO:0000256" key="6">
    <source>
        <dbReference type="ARBA" id="ARBA00022898"/>
    </source>
</evidence>
<evidence type="ECO:0000256" key="5">
    <source>
        <dbReference type="ARBA" id="ARBA00022679"/>
    </source>
</evidence>
<name>A0A921NT14_9RHOB</name>
<gene>
    <name evidence="9" type="primary">aruH</name>
    <name evidence="9" type="ORF">PMES_01603</name>
</gene>
<evidence type="ECO:0000256" key="7">
    <source>
        <dbReference type="ARBA" id="ARBA00049185"/>
    </source>
</evidence>
<dbReference type="EC" id="2.6.1.1" evidence="3"/>
<organism evidence="9 10">
    <name type="scientific">Profundibacterium mesophilum KAUST100406-0324</name>
    <dbReference type="NCBI Taxonomy" id="1037889"/>
    <lineage>
        <taxon>Bacteria</taxon>
        <taxon>Pseudomonadati</taxon>
        <taxon>Pseudomonadota</taxon>
        <taxon>Alphaproteobacteria</taxon>
        <taxon>Rhodobacterales</taxon>
        <taxon>Roseobacteraceae</taxon>
        <taxon>Profundibacterium</taxon>
    </lineage>
</organism>
<comment type="caution">
    <text evidence="9">The sequence shown here is derived from an EMBL/GenBank/DDBJ whole genome shotgun (WGS) entry which is preliminary data.</text>
</comment>
<dbReference type="PANTHER" id="PTHR46383">
    <property type="entry name" value="ASPARTATE AMINOTRANSFERASE"/>
    <property type="match status" value="1"/>
</dbReference>
<dbReference type="InterPro" id="IPR015421">
    <property type="entry name" value="PyrdxlP-dep_Trfase_major"/>
</dbReference>
<comment type="similarity">
    <text evidence="2">Belongs to the class-I pyridoxal-phosphate-dependent aminotransferase family.</text>
</comment>
<keyword evidence="10" id="KW-1185">Reference proteome</keyword>
<dbReference type="Gene3D" id="3.90.1150.10">
    <property type="entry name" value="Aspartate Aminotransferase, domain 1"/>
    <property type="match status" value="1"/>
</dbReference>
<dbReference type="CDD" id="cd00609">
    <property type="entry name" value="AAT_like"/>
    <property type="match status" value="1"/>
</dbReference>
<comment type="catalytic activity">
    <reaction evidence="7">
        <text>L-aspartate + 2-oxoglutarate = oxaloacetate + L-glutamate</text>
        <dbReference type="Rhea" id="RHEA:21824"/>
        <dbReference type="ChEBI" id="CHEBI:16452"/>
        <dbReference type="ChEBI" id="CHEBI:16810"/>
        <dbReference type="ChEBI" id="CHEBI:29985"/>
        <dbReference type="ChEBI" id="CHEBI:29991"/>
        <dbReference type="EC" id="2.6.1.1"/>
    </reaction>
</comment>
<feature type="domain" description="Aminotransferase class I/classII large" evidence="8">
    <location>
        <begin position="33"/>
        <end position="382"/>
    </location>
</feature>
<evidence type="ECO:0000313" key="9">
    <source>
        <dbReference type="EMBL" id="KAF0676039.1"/>
    </source>
</evidence>
<dbReference type="Pfam" id="PF00155">
    <property type="entry name" value="Aminotran_1_2"/>
    <property type="match status" value="1"/>
</dbReference>
<dbReference type="GO" id="GO:0004069">
    <property type="term" value="F:L-aspartate:2-oxoglutarate aminotransferase activity"/>
    <property type="evidence" value="ECO:0007669"/>
    <property type="project" value="UniProtKB-EC"/>
</dbReference>
<proteinExistence type="inferred from homology"/>
<evidence type="ECO:0000256" key="1">
    <source>
        <dbReference type="ARBA" id="ARBA00001933"/>
    </source>
</evidence>
<dbReference type="InterPro" id="IPR015422">
    <property type="entry name" value="PyrdxlP-dep_Trfase_small"/>
</dbReference>
<protein>
    <recommendedName>
        <fullName evidence="3">aspartate transaminase</fullName>
        <ecNumber evidence="3">2.6.1.1</ecNumber>
    </recommendedName>
</protein>
<comment type="cofactor">
    <cofactor evidence="1">
        <name>pyridoxal 5'-phosphate</name>
        <dbReference type="ChEBI" id="CHEBI:597326"/>
    </cofactor>
</comment>
<evidence type="ECO:0000256" key="4">
    <source>
        <dbReference type="ARBA" id="ARBA00022576"/>
    </source>
</evidence>
<dbReference type="AlphaFoldDB" id="A0A921NT14"/>
<dbReference type="InterPro" id="IPR050596">
    <property type="entry name" value="AspAT/PAT-like"/>
</dbReference>
<dbReference type="InterPro" id="IPR004839">
    <property type="entry name" value="Aminotransferase_I/II_large"/>
</dbReference>
<dbReference type="PANTHER" id="PTHR46383:SF1">
    <property type="entry name" value="ASPARTATE AMINOTRANSFERASE"/>
    <property type="match status" value="1"/>
</dbReference>
<keyword evidence="4 9" id="KW-0032">Aminotransferase</keyword>
<dbReference type="EMBL" id="APKE01000019">
    <property type="protein sequence ID" value="KAF0676039.1"/>
    <property type="molecule type" value="Genomic_DNA"/>
</dbReference>
<sequence>MRYASVTKRLAGLGGAKWDLHARAREMSAEGFDVIELTIGEPDCAPPPELVEDVCQALRNGRSRYSTGAGEPGLRAALARRYTQRAGRRIGEEQVLCFPGTQTALHAVMCAVAETGTEVLVGDPMYTTYEGVIAATGARMIPVPLRPVNGFLLDAREVGARITPRSRAILLNTPHNPTGMVLDRRSLEEIATLAIRHDLWIICDEVYEELIFSGRFCSPLELVPIMERTVVVSSISKSHAAPGLRSGWCIGPAEFCARLLPLSETMLFGNQPFIADATRAAISAPSPVARPMAERFAARAAHLVRRLHAETPYHVQMPQAGMFALVDIGASGMNGADYAADLLETALVAVMPGAAFGRTLDRWVRVALSVDDARLDLAIDRIAAHAGSGSD</sequence>
<evidence type="ECO:0000256" key="3">
    <source>
        <dbReference type="ARBA" id="ARBA00012753"/>
    </source>
</evidence>
<dbReference type="InterPro" id="IPR015424">
    <property type="entry name" value="PyrdxlP-dep_Trfase"/>
</dbReference>
<dbReference type="RefSeq" id="WP_159965227.1">
    <property type="nucleotide sequence ID" value="NZ_APKE01000019.1"/>
</dbReference>
<keyword evidence="6" id="KW-0663">Pyridoxal phosphate</keyword>
<evidence type="ECO:0000256" key="2">
    <source>
        <dbReference type="ARBA" id="ARBA00007441"/>
    </source>
</evidence>
<evidence type="ECO:0000259" key="8">
    <source>
        <dbReference type="Pfam" id="PF00155"/>
    </source>
</evidence>
<dbReference type="GO" id="GO:0006520">
    <property type="term" value="P:amino acid metabolic process"/>
    <property type="evidence" value="ECO:0007669"/>
    <property type="project" value="InterPro"/>
</dbReference>
<dbReference type="SUPFAM" id="SSF53383">
    <property type="entry name" value="PLP-dependent transferases"/>
    <property type="match status" value="1"/>
</dbReference>
<keyword evidence="5 9" id="KW-0808">Transferase</keyword>
<reference evidence="9" key="1">
    <citation type="submission" date="2013-03" db="EMBL/GenBank/DDBJ databases">
        <title>Genome Sequence of the Profundibacterium mesophilum strain KAUST100406-0324T from Red Sea, a novel genus in the family Rhodobacteraceae.</title>
        <authorList>
            <person name="Essack M."/>
            <person name="Alam I."/>
            <person name="Lafi F."/>
            <person name="Alawi W."/>
            <person name="Kamanu F."/>
            <person name="Al-Suwailem A."/>
            <person name="Lee O.O."/>
            <person name="Xu Y."/>
            <person name="Bajic V."/>
            <person name="Qian P.-Y."/>
            <person name="Archer J."/>
        </authorList>
    </citation>
    <scope>NUCLEOTIDE SEQUENCE</scope>
    <source>
        <strain evidence="9">KAUST100406-0324</strain>
    </source>
</reference>